<evidence type="ECO:0000256" key="2">
    <source>
        <dbReference type="ARBA" id="ARBA00022679"/>
    </source>
</evidence>
<dbReference type="CDD" id="cd03784">
    <property type="entry name" value="GT1_Gtf-like"/>
    <property type="match status" value="1"/>
</dbReference>
<sequence>MASAAKHSKKLRILLIPFFATSHIRPFTDLAFHLAAARPGEVEATVAVTPANAPVVQAALSSRGGPLVPRRPRRPRQGRGGPHQGDLPRRLVTDLHFLNWNAGIAAELGVPCVAFNVGGIFPTLALWRLPAVDIKDAAGGSVTIPQFPGPDISLPVTELPEFLRNQELVAEFDHGAENRFMVELKRCLGFAANTFIDLEREYCESFIDSGFVRRAYFVGPLSLPPVAAATPAAITGGEKSSSACLDLLDTTGTHSVVYLCFGSLTNMPEAQLDELALGLESSGVPFLWVGGRSASGAEACSSRGGPWAPQTDILEHPAVGGFVTHCGWNSVLEMVAAGVPVLTWPMVFEQFIIERFVTQVASIGERLWPEGAGRRSTRSEEHELIPGEAIARAVAKFIEHGGAADAARRRVAELSAKARAAMAEGGTSHHDLHQLLDDIMAARASAVGTTAP</sequence>
<dbReference type="SUPFAM" id="SSF53756">
    <property type="entry name" value="UDP-Glycosyltransferase/glycogen phosphorylase"/>
    <property type="match status" value="1"/>
</dbReference>
<comment type="similarity">
    <text evidence="1">Belongs to the UDP-glycosyltransferase family.</text>
</comment>
<feature type="region of interest" description="Disordered" evidence="3">
    <location>
        <begin position="60"/>
        <end position="88"/>
    </location>
</feature>
<organism evidence="4 5">
    <name type="scientific">Panicum virgatum</name>
    <name type="common">Blackwell switchgrass</name>
    <dbReference type="NCBI Taxonomy" id="38727"/>
    <lineage>
        <taxon>Eukaryota</taxon>
        <taxon>Viridiplantae</taxon>
        <taxon>Streptophyta</taxon>
        <taxon>Embryophyta</taxon>
        <taxon>Tracheophyta</taxon>
        <taxon>Spermatophyta</taxon>
        <taxon>Magnoliopsida</taxon>
        <taxon>Liliopsida</taxon>
        <taxon>Poales</taxon>
        <taxon>Poaceae</taxon>
        <taxon>PACMAD clade</taxon>
        <taxon>Panicoideae</taxon>
        <taxon>Panicodae</taxon>
        <taxon>Paniceae</taxon>
        <taxon>Panicinae</taxon>
        <taxon>Panicum</taxon>
        <taxon>Panicum sect. Hiantes</taxon>
    </lineage>
</organism>
<evidence type="ECO:0000313" key="5">
    <source>
        <dbReference type="Proteomes" id="UP000823388"/>
    </source>
</evidence>
<evidence type="ECO:0008006" key="6">
    <source>
        <dbReference type="Google" id="ProtNLM"/>
    </source>
</evidence>
<evidence type="ECO:0000256" key="3">
    <source>
        <dbReference type="SAM" id="MobiDB-lite"/>
    </source>
</evidence>
<keyword evidence="2" id="KW-0808">Transferase</keyword>
<dbReference type="Gene3D" id="3.40.50.2000">
    <property type="entry name" value="Glycogen Phosphorylase B"/>
    <property type="match status" value="3"/>
</dbReference>
<dbReference type="EMBL" id="CM029053">
    <property type="protein sequence ID" value="KAG2551210.1"/>
    <property type="molecule type" value="Genomic_DNA"/>
</dbReference>
<dbReference type="PANTHER" id="PTHR48047:SF19">
    <property type="entry name" value="GLYCOSYLTRANSFERASE"/>
    <property type="match status" value="1"/>
</dbReference>
<accession>A0A8T0NP75</accession>
<evidence type="ECO:0000313" key="4">
    <source>
        <dbReference type="EMBL" id="KAG2551210.1"/>
    </source>
</evidence>
<keyword evidence="5" id="KW-1185">Reference proteome</keyword>
<comment type="caution">
    <text evidence="4">The sequence shown here is derived from an EMBL/GenBank/DDBJ whole genome shotgun (WGS) entry which is preliminary data.</text>
</comment>
<dbReference type="Proteomes" id="UP000823388">
    <property type="component" value="Chromosome 9K"/>
</dbReference>
<dbReference type="InterPro" id="IPR002213">
    <property type="entry name" value="UDP_glucos_trans"/>
</dbReference>
<name>A0A8T0NP75_PANVG</name>
<dbReference type="AlphaFoldDB" id="A0A8T0NP75"/>
<reference evidence="4" key="1">
    <citation type="submission" date="2020-05" db="EMBL/GenBank/DDBJ databases">
        <title>WGS assembly of Panicum virgatum.</title>
        <authorList>
            <person name="Lovell J.T."/>
            <person name="Jenkins J."/>
            <person name="Shu S."/>
            <person name="Juenger T.E."/>
            <person name="Schmutz J."/>
        </authorList>
    </citation>
    <scope>NUCLEOTIDE SEQUENCE</scope>
    <source>
        <strain evidence="4">AP13</strain>
    </source>
</reference>
<dbReference type="GO" id="GO:0035251">
    <property type="term" value="F:UDP-glucosyltransferase activity"/>
    <property type="evidence" value="ECO:0007669"/>
    <property type="project" value="TreeGrafter"/>
</dbReference>
<dbReference type="Pfam" id="PF00201">
    <property type="entry name" value="UDPGT"/>
    <property type="match status" value="1"/>
</dbReference>
<dbReference type="PANTHER" id="PTHR48047">
    <property type="entry name" value="GLYCOSYLTRANSFERASE"/>
    <property type="match status" value="1"/>
</dbReference>
<proteinExistence type="inferred from homology"/>
<protein>
    <recommendedName>
        <fullName evidence="6">Glycosyltransferase</fullName>
    </recommendedName>
</protein>
<evidence type="ECO:0000256" key="1">
    <source>
        <dbReference type="ARBA" id="ARBA00009995"/>
    </source>
</evidence>
<gene>
    <name evidence="4" type="ORF">PVAP13_9KG382700</name>
</gene>